<dbReference type="EC" id="2.7.1.12" evidence="3 9"/>
<evidence type="ECO:0000313" key="10">
    <source>
        <dbReference type="EMBL" id="MBE7941419.1"/>
    </source>
</evidence>
<keyword evidence="4 9" id="KW-0808">Transferase</keyword>
<comment type="similarity">
    <text evidence="2 9">Belongs to the gluconokinase GntK/GntV family.</text>
</comment>
<name>A0ABR9SHR2_9BURK</name>
<dbReference type="CDD" id="cd02021">
    <property type="entry name" value="GntK"/>
    <property type="match status" value="1"/>
</dbReference>
<evidence type="ECO:0000256" key="9">
    <source>
        <dbReference type="RuleBase" id="RU363066"/>
    </source>
</evidence>
<evidence type="ECO:0000256" key="1">
    <source>
        <dbReference type="ARBA" id="ARBA00004761"/>
    </source>
</evidence>
<organism evidence="10 11">
    <name type="scientific">Ramlibacter aquaticus</name>
    <dbReference type="NCBI Taxonomy" id="2780094"/>
    <lineage>
        <taxon>Bacteria</taxon>
        <taxon>Pseudomonadati</taxon>
        <taxon>Pseudomonadota</taxon>
        <taxon>Betaproteobacteria</taxon>
        <taxon>Burkholderiales</taxon>
        <taxon>Comamonadaceae</taxon>
        <taxon>Ramlibacter</taxon>
    </lineage>
</organism>
<evidence type="ECO:0000256" key="2">
    <source>
        <dbReference type="ARBA" id="ARBA00008420"/>
    </source>
</evidence>
<evidence type="ECO:0000256" key="3">
    <source>
        <dbReference type="ARBA" id="ARBA00012054"/>
    </source>
</evidence>
<dbReference type="PANTHER" id="PTHR43442">
    <property type="entry name" value="GLUCONOKINASE-RELATED"/>
    <property type="match status" value="1"/>
</dbReference>
<sequence>MGVAGSGKTTVARLVAQAGGIALLEGDDFHAPESIAKMRQGTPLTDQDRERWLDRIGDALAAQPGAVVSCSALKRAYRDRLRARVAGLRFVFLEVSPAVAHARVAARGAGHFFPPSLVDLQFATLESPAGEPGVLRLDATRPEAQLCDQALAWRATHSKD</sequence>
<comment type="pathway">
    <text evidence="1">Carbohydrate acid metabolism.</text>
</comment>
<evidence type="ECO:0000256" key="8">
    <source>
        <dbReference type="ARBA" id="ARBA00048090"/>
    </source>
</evidence>
<proteinExistence type="inferred from homology"/>
<dbReference type="Pfam" id="PF13671">
    <property type="entry name" value="AAA_33"/>
    <property type="match status" value="1"/>
</dbReference>
<keyword evidence="6 9" id="KW-0418">Kinase</keyword>
<gene>
    <name evidence="10" type="ORF">IM725_12645</name>
</gene>
<evidence type="ECO:0000256" key="7">
    <source>
        <dbReference type="ARBA" id="ARBA00022840"/>
    </source>
</evidence>
<protein>
    <recommendedName>
        <fullName evidence="3 9">Gluconokinase</fullName>
        <ecNumber evidence="3 9">2.7.1.12</ecNumber>
    </recommendedName>
</protein>
<reference evidence="10 11" key="1">
    <citation type="submission" date="2020-10" db="EMBL/GenBank/DDBJ databases">
        <title>Draft genome of Ramlibacter aquaticus LMG 30558.</title>
        <authorList>
            <person name="Props R."/>
        </authorList>
    </citation>
    <scope>NUCLEOTIDE SEQUENCE [LARGE SCALE GENOMIC DNA]</scope>
    <source>
        <strain evidence="10 11">LMG 30558</strain>
    </source>
</reference>
<keyword evidence="11" id="KW-1185">Reference proteome</keyword>
<keyword evidence="7 9" id="KW-0067">ATP-binding</keyword>
<dbReference type="InterPro" id="IPR027417">
    <property type="entry name" value="P-loop_NTPase"/>
</dbReference>
<keyword evidence="5 9" id="KW-0547">Nucleotide-binding</keyword>
<accession>A0ABR9SHR2</accession>
<evidence type="ECO:0000256" key="4">
    <source>
        <dbReference type="ARBA" id="ARBA00022679"/>
    </source>
</evidence>
<dbReference type="PANTHER" id="PTHR43442:SF3">
    <property type="entry name" value="GLUCONOKINASE-RELATED"/>
    <property type="match status" value="1"/>
</dbReference>
<evidence type="ECO:0000256" key="6">
    <source>
        <dbReference type="ARBA" id="ARBA00022777"/>
    </source>
</evidence>
<dbReference type="InterPro" id="IPR006001">
    <property type="entry name" value="Therm_gnt_kin"/>
</dbReference>
<dbReference type="SUPFAM" id="SSF52540">
    <property type="entry name" value="P-loop containing nucleoside triphosphate hydrolases"/>
    <property type="match status" value="1"/>
</dbReference>
<dbReference type="EMBL" id="JADDOJ010000049">
    <property type="protein sequence ID" value="MBE7941419.1"/>
    <property type="molecule type" value="Genomic_DNA"/>
</dbReference>
<dbReference type="NCBIfam" id="TIGR01313">
    <property type="entry name" value="therm_gnt_kin"/>
    <property type="match status" value="1"/>
</dbReference>
<dbReference type="Gene3D" id="3.40.50.300">
    <property type="entry name" value="P-loop containing nucleotide triphosphate hydrolases"/>
    <property type="match status" value="1"/>
</dbReference>
<comment type="catalytic activity">
    <reaction evidence="8 9">
        <text>D-gluconate + ATP = 6-phospho-D-gluconate + ADP + H(+)</text>
        <dbReference type="Rhea" id="RHEA:19433"/>
        <dbReference type="ChEBI" id="CHEBI:15378"/>
        <dbReference type="ChEBI" id="CHEBI:18391"/>
        <dbReference type="ChEBI" id="CHEBI:30616"/>
        <dbReference type="ChEBI" id="CHEBI:58759"/>
        <dbReference type="ChEBI" id="CHEBI:456216"/>
        <dbReference type="EC" id="2.7.1.12"/>
    </reaction>
</comment>
<evidence type="ECO:0000256" key="5">
    <source>
        <dbReference type="ARBA" id="ARBA00022741"/>
    </source>
</evidence>
<comment type="caution">
    <text evidence="10">The sequence shown here is derived from an EMBL/GenBank/DDBJ whole genome shotgun (WGS) entry which is preliminary data.</text>
</comment>
<evidence type="ECO:0000313" key="11">
    <source>
        <dbReference type="Proteomes" id="UP000715965"/>
    </source>
</evidence>
<dbReference type="Proteomes" id="UP000715965">
    <property type="component" value="Unassembled WGS sequence"/>
</dbReference>